<protein>
    <recommendedName>
        <fullName evidence="5">Porin</fullName>
    </recommendedName>
</protein>
<dbReference type="InterPro" id="IPR032638">
    <property type="entry name" value="Porin_5"/>
</dbReference>
<feature type="region of interest" description="Disordered" evidence="2">
    <location>
        <begin position="88"/>
        <end position="107"/>
    </location>
</feature>
<evidence type="ECO:0000313" key="4">
    <source>
        <dbReference type="EMBL" id="CBX27404.1"/>
    </source>
</evidence>
<dbReference type="SUPFAM" id="SSF56935">
    <property type="entry name" value="Porins"/>
    <property type="match status" value="1"/>
</dbReference>
<evidence type="ECO:0000256" key="3">
    <source>
        <dbReference type="SAM" id="SignalP"/>
    </source>
</evidence>
<dbReference type="Pfam" id="PF16930">
    <property type="entry name" value="Porin_5"/>
    <property type="match status" value="2"/>
</dbReference>
<feature type="signal peptide" evidence="3">
    <location>
        <begin position="1"/>
        <end position="24"/>
    </location>
</feature>
<name>E1YA10_9BACT</name>
<feature type="chain" id="PRO_5003154977" description="Porin" evidence="3">
    <location>
        <begin position="25"/>
        <end position="429"/>
    </location>
</feature>
<organism evidence="4">
    <name type="scientific">uncultured Desulfobacterium sp</name>
    <dbReference type="NCBI Taxonomy" id="201089"/>
    <lineage>
        <taxon>Bacteria</taxon>
        <taxon>Pseudomonadati</taxon>
        <taxon>Thermodesulfobacteriota</taxon>
        <taxon>Desulfobacteria</taxon>
        <taxon>Desulfobacterales</taxon>
        <taxon>Desulfobacteriaceae</taxon>
        <taxon>Desulfobacterium</taxon>
        <taxon>environmental samples</taxon>
    </lineage>
</organism>
<keyword evidence="1" id="KW-0175">Coiled coil</keyword>
<reference evidence="4" key="1">
    <citation type="journal article" date="2011" name="Environ. Microbiol.">
        <title>Genomic insights into the metabolic potential of the polycyclic aromatic hydrocarbon degrading sulfate-reducing Deltaproteobacterium N47.</title>
        <authorList>
            <person name="Bergmann F."/>
            <person name="Selesi D."/>
            <person name="Weinmaier T."/>
            <person name="Tischler P."/>
            <person name="Rattei T."/>
            <person name="Meckenstock R.U."/>
        </authorList>
    </citation>
    <scope>NUCLEOTIDE SEQUENCE</scope>
</reference>
<feature type="coiled-coil region" evidence="1">
    <location>
        <begin position="42"/>
        <end position="69"/>
    </location>
</feature>
<sequence length="429" mass="48268">MKKLCLMVLTLVALSVFTISPSRAGSDQKLIDKLVEKNILTRSEAAELIQQMQAEEAKEKKEIAGKEATKGFELPKWVENTKFKGDVRARYQTEDTKNDSNPDRNRGRVRLRLGVVSEVTDQWEAGFGIATGSNDPRSTNQTLENTFSSKDIRLDYAYAKYSPVTWANLWLGKFTNPIWGTKDLLWDSDITPEGATLTFNYEASKNLEFFGTLGGFVLEEFSSKANDPYMIAVQPGINIKLPGSTYIKAAASYYEFQNVKGNDWTAGGSYGIGTNSRDAGGNWEYDHDAFVGDLEFGITKIPGPVPFAALFGQYVQATNIDDNNIYNKKDDTGWLAGFKFGHKKVKGFGDWQVKYNYRRLERDAWPDFLPDSDFYGGATNAKGHEAQIEFGIAKNVYLEFDYYNTKEIRKSGTQDKDQSIFQADLNVKF</sequence>
<accession>E1YA10</accession>
<dbReference type="EMBL" id="FR695866">
    <property type="protein sequence ID" value="CBX27404.1"/>
    <property type="molecule type" value="Genomic_DNA"/>
</dbReference>
<evidence type="ECO:0008006" key="5">
    <source>
        <dbReference type="Google" id="ProtNLM"/>
    </source>
</evidence>
<evidence type="ECO:0000256" key="2">
    <source>
        <dbReference type="SAM" id="MobiDB-lite"/>
    </source>
</evidence>
<evidence type="ECO:0000256" key="1">
    <source>
        <dbReference type="SAM" id="Coils"/>
    </source>
</evidence>
<keyword evidence="3" id="KW-0732">Signal</keyword>
<feature type="compositionally biased region" description="Basic and acidic residues" evidence="2">
    <location>
        <begin position="88"/>
        <end position="106"/>
    </location>
</feature>
<gene>
    <name evidence="4" type="ORF">N47_H22260</name>
</gene>
<dbReference type="AlphaFoldDB" id="E1YA10"/>
<proteinExistence type="predicted"/>